<dbReference type="AlphaFoldDB" id="A0A8T6Z838"/>
<evidence type="ECO:0000256" key="3">
    <source>
        <dbReference type="ARBA" id="ARBA00022898"/>
    </source>
</evidence>
<organism evidence="4 5">
    <name type="scientific">Paraburkholderia sacchari</name>
    <dbReference type="NCBI Taxonomy" id="159450"/>
    <lineage>
        <taxon>Bacteria</taxon>
        <taxon>Pseudomonadati</taxon>
        <taxon>Pseudomonadota</taxon>
        <taxon>Betaproteobacteria</taxon>
        <taxon>Burkholderiales</taxon>
        <taxon>Burkholderiaceae</taxon>
        <taxon>Paraburkholderia</taxon>
    </lineage>
</organism>
<dbReference type="Gene3D" id="3.20.10.10">
    <property type="entry name" value="D-amino Acid Aminotransferase, subunit A, domain 2"/>
    <property type="match status" value="1"/>
</dbReference>
<dbReference type="InterPro" id="IPR036038">
    <property type="entry name" value="Aminotransferase-like"/>
</dbReference>
<comment type="caution">
    <text evidence="4">The sequence shown here is derived from an EMBL/GenBank/DDBJ whole genome shotgun (WGS) entry which is preliminary data.</text>
</comment>
<sequence>MDASTTTAAHEAEPLVWLDCGRGGELTPLSEARVPVLDRGFIFGDGIYEVVPAYALEAEGAAPGAGKLRVPFRIAQHLARLARSLDKVGIANPFDEAGWRALIARVIEANEAEGALARDAHANVYLQVTRGVAKRGHAFPAGVTPTVFVMVSPLALPGAAQRASGVACVTAEDRRWLNCDIKSTSLLGNVLMAQNAVEHGVFETIQLRDGWVTEASSSNVWIVKDGALYAPPRSNKILEGIRYGLVEELAQECGIRFEAREIDEAALRAADEVLVTSATKEILPVVALDGQAVGNGKPGPVFAALYEGYQRAKAREARAVLAARDAHAAACEQARAAR</sequence>
<keyword evidence="4" id="KW-0808">Transferase</keyword>
<dbReference type="OrthoDB" id="9805628at2"/>
<dbReference type="RefSeq" id="WP_052147883.1">
    <property type="nucleotide sequence ID" value="NZ_CADFGF010000001.1"/>
</dbReference>
<proteinExistence type="inferred from homology"/>
<evidence type="ECO:0000256" key="2">
    <source>
        <dbReference type="ARBA" id="ARBA00009320"/>
    </source>
</evidence>
<comment type="similarity">
    <text evidence="2">Belongs to the class-IV pyridoxal-phosphate-dependent aminotransferase family.</text>
</comment>
<dbReference type="GO" id="GO:0008652">
    <property type="term" value="P:amino acid biosynthetic process"/>
    <property type="evidence" value="ECO:0007669"/>
    <property type="project" value="UniProtKB-ARBA"/>
</dbReference>
<keyword evidence="5" id="KW-1185">Reference proteome</keyword>
<dbReference type="GO" id="GO:0008483">
    <property type="term" value="F:transaminase activity"/>
    <property type="evidence" value="ECO:0007669"/>
    <property type="project" value="UniProtKB-KW"/>
</dbReference>
<keyword evidence="3" id="KW-0663">Pyridoxal phosphate</keyword>
<evidence type="ECO:0000256" key="1">
    <source>
        <dbReference type="ARBA" id="ARBA00001933"/>
    </source>
</evidence>
<dbReference type="Pfam" id="PF01063">
    <property type="entry name" value="Aminotran_4"/>
    <property type="match status" value="1"/>
</dbReference>
<evidence type="ECO:0000313" key="4">
    <source>
        <dbReference type="EMBL" id="NLP61297.1"/>
    </source>
</evidence>
<dbReference type="SUPFAM" id="SSF56752">
    <property type="entry name" value="D-aminoacid aminotransferase-like PLP-dependent enzymes"/>
    <property type="match status" value="1"/>
</dbReference>
<gene>
    <name evidence="4" type="ORF">NH14_009025</name>
</gene>
<dbReference type="InterPro" id="IPR050571">
    <property type="entry name" value="Class-IV_PLP-Dep_Aminotrnsfr"/>
</dbReference>
<dbReference type="FunFam" id="3.20.10.10:FF:000002">
    <property type="entry name" value="D-alanine aminotransferase"/>
    <property type="match status" value="1"/>
</dbReference>
<dbReference type="GO" id="GO:0005829">
    <property type="term" value="C:cytosol"/>
    <property type="evidence" value="ECO:0007669"/>
    <property type="project" value="TreeGrafter"/>
</dbReference>
<keyword evidence="4" id="KW-0032">Aminotransferase</keyword>
<dbReference type="PANTHER" id="PTHR42743:SF10">
    <property type="entry name" value="D-ALANINE AMINOTRANSFERASE"/>
    <property type="match status" value="1"/>
</dbReference>
<dbReference type="GO" id="GO:0046394">
    <property type="term" value="P:carboxylic acid biosynthetic process"/>
    <property type="evidence" value="ECO:0007669"/>
    <property type="project" value="UniProtKB-ARBA"/>
</dbReference>
<reference evidence="4" key="1">
    <citation type="journal article" date="2015" name="Genome Announc.">
        <title>Draft Genome Sequence of the Polyhydroxyalkanoate-Producing Bacterium Burkholderia sacchari LMG 19450 Isolated from Brazilian Sugarcane Plantation Soil.</title>
        <authorList>
            <person name="Alexandrino P.M."/>
            <person name="Mendonca T.T."/>
            <person name="Guaman Bautista L.P."/>
            <person name="Cherix J."/>
            <person name="Lozano-Sakalauskas G.C."/>
            <person name="Fujita A."/>
            <person name="Ramos Filho E."/>
            <person name="Long P."/>
            <person name="Padilla G."/>
            <person name="Taciro M.K."/>
            <person name="Gomez J.G."/>
            <person name="Silva L.F."/>
        </authorList>
    </citation>
    <scope>NUCLEOTIDE SEQUENCE</scope>
    <source>
        <strain evidence="4">LMG 19450</strain>
    </source>
</reference>
<reference evidence="4" key="2">
    <citation type="submission" date="2020-04" db="EMBL/GenBank/DDBJ databases">
        <authorList>
            <person name="Alexandrino P."/>
            <person name="Mendonca T."/>
            <person name="Guaman L."/>
            <person name="Cherix J."/>
            <person name="Lozano-Sakalauskas G."/>
            <person name="Fujita A."/>
            <person name="Filho E.R."/>
            <person name="Long P."/>
            <person name="Padilla G."/>
            <person name="Taciro M.K."/>
            <person name="Gomez J.G."/>
            <person name="Silva L.F."/>
            <person name="Torres M."/>
        </authorList>
    </citation>
    <scope>NUCLEOTIDE SEQUENCE</scope>
    <source>
        <strain evidence="4">LMG 19450</strain>
    </source>
</reference>
<evidence type="ECO:0000313" key="5">
    <source>
        <dbReference type="Proteomes" id="UP000030460"/>
    </source>
</evidence>
<protein>
    <submittedName>
        <fullName evidence="4">D-amino acid aminotransferase</fullName>
    </submittedName>
</protein>
<dbReference type="InterPro" id="IPR043131">
    <property type="entry name" value="BCAT-like_N"/>
</dbReference>
<dbReference type="EMBL" id="JTDB02000002">
    <property type="protein sequence ID" value="NLP61297.1"/>
    <property type="molecule type" value="Genomic_DNA"/>
</dbReference>
<dbReference type="Proteomes" id="UP000030460">
    <property type="component" value="Unassembled WGS sequence"/>
</dbReference>
<name>A0A8T6Z838_9BURK</name>
<dbReference type="InterPro" id="IPR001544">
    <property type="entry name" value="Aminotrans_IV"/>
</dbReference>
<dbReference type="InterPro" id="IPR043132">
    <property type="entry name" value="BCAT-like_C"/>
</dbReference>
<dbReference type="PANTHER" id="PTHR42743">
    <property type="entry name" value="AMINO-ACID AMINOTRANSFERASE"/>
    <property type="match status" value="1"/>
</dbReference>
<accession>A0A8T6Z838</accession>
<comment type="cofactor">
    <cofactor evidence="1">
        <name>pyridoxal 5'-phosphate</name>
        <dbReference type="ChEBI" id="CHEBI:597326"/>
    </cofactor>
</comment>
<dbReference type="Gene3D" id="3.30.470.10">
    <property type="match status" value="1"/>
</dbReference>
<dbReference type="CDD" id="cd01558">
    <property type="entry name" value="D-AAT_like"/>
    <property type="match status" value="1"/>
</dbReference>